<dbReference type="CDD" id="cd02982">
    <property type="entry name" value="PDI_b'_family"/>
    <property type="match status" value="1"/>
</dbReference>
<dbReference type="SUPFAM" id="SSF52833">
    <property type="entry name" value="Thioredoxin-like"/>
    <property type="match status" value="4"/>
</dbReference>
<dbReference type="EC" id="5.3.4.1" evidence="4"/>
<feature type="domain" description="Thioredoxin" evidence="10">
    <location>
        <begin position="377"/>
        <end position="506"/>
    </location>
</feature>
<evidence type="ECO:0000256" key="8">
    <source>
        <dbReference type="ARBA" id="ARBA00023235"/>
    </source>
</evidence>
<keyword evidence="7" id="KW-0256">Endoplasmic reticulum</keyword>
<evidence type="ECO:0000259" key="10">
    <source>
        <dbReference type="PROSITE" id="PS51352"/>
    </source>
</evidence>
<evidence type="ECO:0000256" key="3">
    <source>
        <dbReference type="ARBA" id="ARBA00006347"/>
    </source>
</evidence>
<evidence type="ECO:0000256" key="6">
    <source>
        <dbReference type="ARBA" id="ARBA00022737"/>
    </source>
</evidence>
<dbReference type="PANTHER" id="PTHR18929">
    <property type="entry name" value="PROTEIN DISULFIDE ISOMERASE"/>
    <property type="match status" value="1"/>
</dbReference>
<sequence length="545" mass="60417">MASFLRRLSSSFAVFLVVFFLSTSFFVIRECVCDEIDGSGSSSSSSSGDDGGGVSESVFVDDKDVFVLGDANFTEFVTTNPYVLVEFYAPWCGHCMSLAPEWASAASILKGDVPLAKVDATIHEELAQKFGVQSYPTILFFIDGIPKPYTGERESDGIVMWVKKKTGPAIDFIKSSTDAQELLEQDTPVAVAFLQDFEGKDAEELTAAARQEDGIWFYVTGDADIAKIFGLSNKAPALVLLKKQNEKRSTFDGVFERNEISEFLSANKLPLVVTFNRETALAIFEDDASQQIFLFALPEEFEKINGNFEEAAKSFKRKIIFVLVDLAEKEDATPVLDFFGIISDETKLMGLSVGTGQKFLYSGDYSVDSIKVFGEKFLAGELLPYLKSESIPEKNDGNVKIVVSDTFHDIVLDETKDVLLEVYATWCGHCRAMEPEYNHLAEVLQDIPSIVIAKMDGTKNEHSLVEIEGFPTILFFPAGEKSKKPLAVDTERTATAFLKYIKKNAGIPFTAPEIPEVNFEDRLDLDLVNEADQEIEPDQHIKDEL</sequence>
<proteinExistence type="inferred from homology"/>
<evidence type="ECO:0000313" key="11">
    <source>
        <dbReference type="EMBL" id="CAK9216601.1"/>
    </source>
</evidence>
<keyword evidence="5" id="KW-0732">Signal</keyword>
<evidence type="ECO:0000256" key="1">
    <source>
        <dbReference type="ARBA" id="ARBA00001182"/>
    </source>
</evidence>
<dbReference type="CDD" id="cd02981">
    <property type="entry name" value="PDI_b_family"/>
    <property type="match status" value="1"/>
</dbReference>
<dbReference type="InterPro" id="IPR005792">
    <property type="entry name" value="Prot_disulphide_isomerase"/>
</dbReference>
<name>A0ABP0UAS6_9BRYO</name>
<dbReference type="NCBIfam" id="TIGR01130">
    <property type="entry name" value="ER_PDI_fam"/>
    <property type="match status" value="1"/>
</dbReference>
<organism evidence="11 12">
    <name type="scientific">Sphagnum troendelagicum</name>
    <dbReference type="NCBI Taxonomy" id="128251"/>
    <lineage>
        <taxon>Eukaryota</taxon>
        <taxon>Viridiplantae</taxon>
        <taxon>Streptophyta</taxon>
        <taxon>Embryophyta</taxon>
        <taxon>Bryophyta</taxon>
        <taxon>Sphagnophytina</taxon>
        <taxon>Sphagnopsida</taxon>
        <taxon>Sphagnales</taxon>
        <taxon>Sphagnaceae</taxon>
        <taxon>Sphagnum</taxon>
    </lineage>
</organism>
<accession>A0ABP0UAS6</accession>
<dbReference type="InterPro" id="IPR013766">
    <property type="entry name" value="Thioredoxin_domain"/>
</dbReference>
<comment type="catalytic activity">
    <reaction evidence="1">
        <text>Catalyzes the rearrangement of -S-S- bonds in proteins.</text>
        <dbReference type="EC" id="5.3.4.1"/>
    </reaction>
</comment>
<evidence type="ECO:0000256" key="9">
    <source>
        <dbReference type="ARBA" id="ARBA00023284"/>
    </source>
</evidence>
<protein>
    <recommendedName>
        <fullName evidence="4">protein disulfide-isomerase</fullName>
        <ecNumber evidence="4">5.3.4.1</ecNumber>
    </recommendedName>
</protein>
<dbReference type="Pfam" id="PF13848">
    <property type="entry name" value="Thioredoxin_6"/>
    <property type="match status" value="1"/>
</dbReference>
<dbReference type="PROSITE" id="PS00194">
    <property type="entry name" value="THIOREDOXIN_1"/>
    <property type="match status" value="2"/>
</dbReference>
<keyword evidence="6" id="KW-0677">Repeat</keyword>
<comment type="similarity">
    <text evidence="3">Belongs to the protein disulfide isomerase family.</text>
</comment>
<keyword evidence="8" id="KW-0413">Isomerase</keyword>
<gene>
    <name evidence="11" type="ORF">CSSPTR1EN2_LOCUS13552</name>
</gene>
<evidence type="ECO:0000256" key="2">
    <source>
        <dbReference type="ARBA" id="ARBA00004319"/>
    </source>
</evidence>
<dbReference type="PRINTS" id="PR00421">
    <property type="entry name" value="THIOREDOXIN"/>
</dbReference>
<evidence type="ECO:0000313" key="12">
    <source>
        <dbReference type="Proteomes" id="UP001497512"/>
    </source>
</evidence>
<dbReference type="Proteomes" id="UP001497512">
    <property type="component" value="Chromosome 2"/>
</dbReference>
<reference evidence="11" key="1">
    <citation type="submission" date="2024-02" db="EMBL/GenBank/DDBJ databases">
        <authorList>
            <consortium name="ELIXIR-Norway"/>
            <consortium name="Elixir Norway"/>
        </authorList>
    </citation>
    <scope>NUCLEOTIDE SEQUENCE</scope>
</reference>
<dbReference type="InterPro" id="IPR036249">
    <property type="entry name" value="Thioredoxin-like_sf"/>
</dbReference>
<comment type="subcellular location">
    <subcellularLocation>
        <location evidence="2">Endoplasmic reticulum lumen</location>
    </subcellularLocation>
</comment>
<dbReference type="PANTHER" id="PTHR18929:SF246">
    <property type="entry name" value="PROTEIN DISULFIDE ISOMERASE-LIKE 1-4"/>
    <property type="match status" value="1"/>
</dbReference>
<evidence type="ECO:0000256" key="7">
    <source>
        <dbReference type="ARBA" id="ARBA00022824"/>
    </source>
</evidence>
<evidence type="ECO:0000256" key="5">
    <source>
        <dbReference type="ARBA" id="ARBA00022729"/>
    </source>
</evidence>
<evidence type="ECO:0000256" key="4">
    <source>
        <dbReference type="ARBA" id="ARBA00012723"/>
    </source>
</evidence>
<dbReference type="PROSITE" id="PS51352">
    <property type="entry name" value="THIOREDOXIN_2"/>
    <property type="match status" value="2"/>
</dbReference>
<keyword evidence="9" id="KW-0676">Redox-active center</keyword>
<dbReference type="Pfam" id="PF00085">
    <property type="entry name" value="Thioredoxin"/>
    <property type="match status" value="2"/>
</dbReference>
<keyword evidence="12" id="KW-1185">Reference proteome</keyword>
<dbReference type="CDD" id="cd02995">
    <property type="entry name" value="PDI_a_PDI_a'_C"/>
    <property type="match status" value="1"/>
</dbReference>
<feature type="domain" description="Thioredoxin" evidence="10">
    <location>
        <begin position="45"/>
        <end position="167"/>
    </location>
</feature>
<dbReference type="EMBL" id="OZ019894">
    <property type="protein sequence ID" value="CAK9216601.1"/>
    <property type="molecule type" value="Genomic_DNA"/>
</dbReference>
<dbReference type="InterPro" id="IPR017937">
    <property type="entry name" value="Thioredoxin_CS"/>
</dbReference>
<dbReference type="Gene3D" id="3.40.30.10">
    <property type="entry name" value="Glutaredoxin"/>
    <property type="match status" value="4"/>
</dbReference>